<reference evidence="4 5" key="1">
    <citation type="journal article" date="2019" name="Nat. Commun.">
        <title>A new type of DNA phosphorothioation-based antiviral system in archaea.</title>
        <authorList>
            <person name="Xiong L."/>
            <person name="Liu S."/>
            <person name="Chen S."/>
            <person name="Xiao Y."/>
            <person name="Zhu B."/>
            <person name="Gao Y."/>
            <person name="Zhang Y."/>
            <person name="Chen B."/>
            <person name="Luo J."/>
            <person name="Deng Z."/>
            <person name="Chen X."/>
            <person name="Wang L."/>
            <person name="Chen S."/>
        </authorList>
    </citation>
    <scope>NUCLEOTIDE SEQUENCE [LARGE SCALE GENOMIC DNA]</scope>
    <source>
        <strain evidence="4 5">CBA1105</strain>
    </source>
</reference>
<dbReference type="InterPro" id="IPR007527">
    <property type="entry name" value="Znf_SWIM"/>
</dbReference>
<gene>
    <name evidence="4" type="ORF">DV733_06325</name>
</gene>
<dbReference type="EMBL" id="CP031310">
    <property type="protein sequence ID" value="QCC50884.1"/>
    <property type="molecule type" value="Genomic_DNA"/>
</dbReference>
<evidence type="ECO:0000259" key="3">
    <source>
        <dbReference type="PROSITE" id="PS50966"/>
    </source>
</evidence>
<protein>
    <submittedName>
        <fullName evidence="4">SWIM zinc finger family protein</fullName>
    </submittedName>
</protein>
<keyword evidence="1" id="KW-0863">Zinc-finger</keyword>
<evidence type="ECO:0000313" key="5">
    <source>
        <dbReference type="Proteomes" id="UP000296706"/>
    </source>
</evidence>
<name>A0A4D6H9Z0_9EURY</name>
<evidence type="ECO:0000256" key="2">
    <source>
        <dbReference type="SAM" id="MobiDB-lite"/>
    </source>
</evidence>
<sequence>MPDPLPTPSSRKTALAPDPRTMDERAARAWTERMAVRPLGAGRYAVDSQSGATYVVDLLHGRCTCPDHEIRGERCKHLRRVAIEVTSHRVPPPGKRRATCAQCGVEMFVPEASGEPALCGACTFEPGDVVLDRETGDRLAVARVTTVRADEYVVESADCTVSEYETNAGYPDEDLVVEASYLGETVRRETPRVYAFPHSRLAGTDQQLLDA</sequence>
<keyword evidence="5" id="KW-1185">Reference proteome</keyword>
<proteinExistence type="predicted"/>
<organism evidence="4 5">
    <name type="scientific">Halapricum salinum</name>
    <dbReference type="NCBI Taxonomy" id="1457250"/>
    <lineage>
        <taxon>Archaea</taxon>
        <taxon>Methanobacteriati</taxon>
        <taxon>Methanobacteriota</taxon>
        <taxon>Stenosarchaea group</taxon>
        <taxon>Halobacteria</taxon>
        <taxon>Halobacteriales</taxon>
        <taxon>Haloarculaceae</taxon>
        <taxon>Halapricum</taxon>
    </lineage>
</organism>
<dbReference type="Pfam" id="PF04434">
    <property type="entry name" value="SWIM"/>
    <property type="match status" value="1"/>
</dbReference>
<dbReference type="PROSITE" id="PS50966">
    <property type="entry name" value="ZF_SWIM"/>
    <property type="match status" value="1"/>
</dbReference>
<dbReference type="OrthoDB" id="166762at2157"/>
<dbReference type="KEGG" id="hsn:DV733_06325"/>
<dbReference type="GO" id="GO:0008270">
    <property type="term" value="F:zinc ion binding"/>
    <property type="evidence" value="ECO:0007669"/>
    <property type="project" value="UniProtKB-KW"/>
</dbReference>
<keyword evidence="1" id="KW-0862">Zinc</keyword>
<feature type="region of interest" description="Disordered" evidence="2">
    <location>
        <begin position="1"/>
        <end position="22"/>
    </location>
</feature>
<keyword evidence="1" id="KW-0479">Metal-binding</keyword>
<feature type="domain" description="SWIM-type" evidence="3">
    <location>
        <begin position="54"/>
        <end position="86"/>
    </location>
</feature>
<accession>A0A4D6H9Z0</accession>
<dbReference type="AlphaFoldDB" id="A0A4D6H9Z0"/>
<evidence type="ECO:0000256" key="1">
    <source>
        <dbReference type="PROSITE-ProRule" id="PRU00325"/>
    </source>
</evidence>
<evidence type="ECO:0000313" key="4">
    <source>
        <dbReference type="EMBL" id="QCC50884.1"/>
    </source>
</evidence>
<dbReference type="RefSeq" id="WP_049995559.1">
    <property type="nucleotide sequence ID" value="NZ_CP031310.1"/>
</dbReference>
<dbReference type="Proteomes" id="UP000296706">
    <property type="component" value="Chromosome"/>
</dbReference>
<dbReference type="GeneID" id="39847463"/>